<dbReference type="GO" id="GO:0007165">
    <property type="term" value="P:signal transduction"/>
    <property type="evidence" value="ECO:0007669"/>
    <property type="project" value="InterPro"/>
</dbReference>
<evidence type="ECO:0000313" key="7">
    <source>
        <dbReference type="Proteomes" id="UP000770661"/>
    </source>
</evidence>
<evidence type="ECO:0000256" key="3">
    <source>
        <dbReference type="ARBA" id="ARBA00022833"/>
    </source>
</evidence>
<dbReference type="Pfam" id="PF00130">
    <property type="entry name" value="C1_1"/>
    <property type="match status" value="1"/>
</dbReference>
<dbReference type="OrthoDB" id="79452at2759"/>
<evidence type="ECO:0000259" key="4">
    <source>
        <dbReference type="PROSITE" id="PS50081"/>
    </source>
</evidence>
<sequence length="251" mass="27786">MSKAAISHTFKKLITPSRCRECDSYVYFHGYECAECGLGCHKKCLETLAIKCGHKRLPRKMTTFGVDLAQHLTETNTTVPHLVEKCVTEIDGRGTKIKGIYRVSGVKSRVEKLCQAFENGAHLVDLSDQHPNVIANVMKLYLRQLPEPLLTFRLYPEFIRIAKECGSGTGAEGTSRAGEELRDLVGRLPRHHLACLSVLMHHLHRVATQAQLNNMPPSNLGIVFGPHVAKDFGGLGVTQFPGRHSAPNTSH</sequence>
<proteinExistence type="predicted"/>
<evidence type="ECO:0000256" key="1">
    <source>
        <dbReference type="ARBA" id="ARBA00022468"/>
    </source>
</evidence>
<dbReference type="Gene3D" id="3.30.60.20">
    <property type="match status" value="1"/>
</dbReference>
<comment type="caution">
    <text evidence="6">The sequence shown here is derived from an EMBL/GenBank/DDBJ whole genome shotgun (WGS) entry which is preliminary data.</text>
</comment>
<keyword evidence="7" id="KW-1185">Reference proteome</keyword>
<dbReference type="Pfam" id="PF00620">
    <property type="entry name" value="RhoGAP"/>
    <property type="match status" value="1"/>
</dbReference>
<organism evidence="6 7">
    <name type="scientific">Chionoecetes opilio</name>
    <name type="common">Atlantic snow crab</name>
    <name type="synonym">Cancer opilio</name>
    <dbReference type="NCBI Taxonomy" id="41210"/>
    <lineage>
        <taxon>Eukaryota</taxon>
        <taxon>Metazoa</taxon>
        <taxon>Ecdysozoa</taxon>
        <taxon>Arthropoda</taxon>
        <taxon>Crustacea</taxon>
        <taxon>Multicrustacea</taxon>
        <taxon>Malacostraca</taxon>
        <taxon>Eumalacostraca</taxon>
        <taxon>Eucarida</taxon>
        <taxon>Decapoda</taxon>
        <taxon>Pleocyemata</taxon>
        <taxon>Brachyura</taxon>
        <taxon>Eubrachyura</taxon>
        <taxon>Majoidea</taxon>
        <taxon>Majidae</taxon>
        <taxon>Chionoecetes</taxon>
    </lineage>
</organism>
<evidence type="ECO:0000259" key="5">
    <source>
        <dbReference type="PROSITE" id="PS50238"/>
    </source>
</evidence>
<reference evidence="6" key="1">
    <citation type="submission" date="2020-07" db="EMBL/GenBank/DDBJ databases">
        <title>The High-quality genome of the commercially important snow crab, Chionoecetes opilio.</title>
        <authorList>
            <person name="Jeong J.-H."/>
            <person name="Ryu S."/>
        </authorList>
    </citation>
    <scope>NUCLEOTIDE SEQUENCE</scope>
    <source>
        <strain evidence="6">MADBK_172401_WGS</strain>
        <tissue evidence="6">Digestive gland</tissue>
    </source>
</reference>
<name>A0A8J5CQD3_CHIOP</name>
<keyword evidence="1" id="KW-0343">GTPase activation</keyword>
<keyword evidence="3" id="KW-0862">Zinc</keyword>
<dbReference type="SMART" id="SM00324">
    <property type="entry name" value="RhoGAP"/>
    <property type="match status" value="1"/>
</dbReference>
<dbReference type="Proteomes" id="UP000770661">
    <property type="component" value="Unassembled WGS sequence"/>
</dbReference>
<evidence type="ECO:0000256" key="2">
    <source>
        <dbReference type="ARBA" id="ARBA00022723"/>
    </source>
</evidence>
<dbReference type="InterPro" id="IPR002219">
    <property type="entry name" value="PKC_DAG/PE"/>
</dbReference>
<dbReference type="GO" id="GO:0005096">
    <property type="term" value="F:GTPase activator activity"/>
    <property type="evidence" value="ECO:0007669"/>
    <property type="project" value="UniProtKB-KW"/>
</dbReference>
<dbReference type="EMBL" id="JACEEZ010019083">
    <property type="protein sequence ID" value="KAG0716117.1"/>
    <property type="molecule type" value="Genomic_DNA"/>
</dbReference>
<feature type="domain" description="Phorbol-ester/DAG-type" evidence="4">
    <location>
        <begin position="7"/>
        <end position="52"/>
    </location>
</feature>
<dbReference type="InterPro" id="IPR046349">
    <property type="entry name" value="C1-like_sf"/>
</dbReference>
<accession>A0A8J5CQD3</accession>
<dbReference type="GO" id="GO:0046872">
    <property type="term" value="F:metal ion binding"/>
    <property type="evidence" value="ECO:0007669"/>
    <property type="project" value="UniProtKB-KW"/>
</dbReference>
<dbReference type="GO" id="GO:0051056">
    <property type="term" value="P:regulation of small GTPase mediated signal transduction"/>
    <property type="evidence" value="ECO:0007669"/>
    <property type="project" value="UniProtKB-ARBA"/>
</dbReference>
<dbReference type="PROSITE" id="PS00479">
    <property type="entry name" value="ZF_DAG_PE_1"/>
    <property type="match status" value="1"/>
</dbReference>
<dbReference type="SMART" id="SM00109">
    <property type="entry name" value="C1"/>
    <property type="match status" value="1"/>
</dbReference>
<dbReference type="Gene3D" id="1.10.555.10">
    <property type="entry name" value="Rho GTPase activation protein"/>
    <property type="match status" value="1"/>
</dbReference>
<dbReference type="InterPro" id="IPR008936">
    <property type="entry name" value="Rho_GTPase_activation_prot"/>
</dbReference>
<dbReference type="CDD" id="cd20816">
    <property type="entry name" value="C1_GMIP-like"/>
    <property type="match status" value="1"/>
</dbReference>
<dbReference type="SUPFAM" id="SSF57889">
    <property type="entry name" value="Cysteine-rich domain"/>
    <property type="match status" value="1"/>
</dbReference>
<feature type="domain" description="Rho-GAP" evidence="5">
    <location>
        <begin position="66"/>
        <end position="251"/>
    </location>
</feature>
<evidence type="ECO:0000313" key="6">
    <source>
        <dbReference type="EMBL" id="KAG0716117.1"/>
    </source>
</evidence>
<dbReference type="AlphaFoldDB" id="A0A8J5CQD3"/>
<protein>
    <submittedName>
        <fullName evidence="6">Rho GTPase-activating protein 29</fullName>
    </submittedName>
</protein>
<dbReference type="SUPFAM" id="SSF48350">
    <property type="entry name" value="GTPase activation domain, GAP"/>
    <property type="match status" value="1"/>
</dbReference>
<dbReference type="PROSITE" id="PS50081">
    <property type="entry name" value="ZF_DAG_PE_2"/>
    <property type="match status" value="1"/>
</dbReference>
<dbReference type="InterPro" id="IPR051025">
    <property type="entry name" value="RhoGAP"/>
</dbReference>
<dbReference type="InterPro" id="IPR000198">
    <property type="entry name" value="RhoGAP_dom"/>
</dbReference>
<gene>
    <name evidence="6" type="primary">arhgap29_0</name>
    <name evidence="6" type="ORF">GWK47_010396</name>
</gene>
<dbReference type="PANTHER" id="PTHR15228:SF25">
    <property type="entry name" value="F-BAR DOMAIN-CONTAINING PROTEIN"/>
    <property type="match status" value="1"/>
</dbReference>
<keyword evidence="2" id="KW-0479">Metal-binding</keyword>
<dbReference type="PROSITE" id="PS50238">
    <property type="entry name" value="RHOGAP"/>
    <property type="match status" value="1"/>
</dbReference>
<dbReference type="PANTHER" id="PTHR15228">
    <property type="entry name" value="SPERMATHECAL PHYSIOLOGY VARIANT"/>
    <property type="match status" value="1"/>
</dbReference>